<dbReference type="SUPFAM" id="SSF51197">
    <property type="entry name" value="Clavaminate synthase-like"/>
    <property type="match status" value="1"/>
</dbReference>
<comment type="caution">
    <text evidence="9">The sequence shown here is derived from an EMBL/GenBank/DDBJ whole genome shotgun (WGS) entry which is preliminary data.</text>
</comment>
<feature type="domain" description="TauD/TfdA-like" evidence="8">
    <location>
        <begin position="28"/>
        <end position="209"/>
    </location>
</feature>
<dbReference type="InterPro" id="IPR003819">
    <property type="entry name" value="TauD/TfdA-like"/>
</dbReference>
<keyword evidence="10" id="KW-1185">Reference proteome</keyword>
<dbReference type="Gene3D" id="3.60.130.10">
    <property type="entry name" value="Clavaminate synthase-like"/>
    <property type="match status" value="1"/>
</dbReference>
<evidence type="ECO:0000313" key="9">
    <source>
        <dbReference type="EMBL" id="KAK3170033.1"/>
    </source>
</evidence>
<feature type="region of interest" description="Disordered" evidence="7">
    <location>
        <begin position="230"/>
        <end position="249"/>
    </location>
</feature>
<dbReference type="GO" id="GO:0016706">
    <property type="term" value="F:2-oxoglutarate-dependent dioxygenase activity"/>
    <property type="evidence" value="ECO:0007669"/>
    <property type="project" value="TreeGrafter"/>
</dbReference>
<evidence type="ECO:0000256" key="2">
    <source>
        <dbReference type="ARBA" id="ARBA00005896"/>
    </source>
</evidence>
<accession>A0AAD9Z5T8</accession>
<dbReference type="Pfam" id="PF02668">
    <property type="entry name" value="TauD"/>
    <property type="match status" value="1"/>
</dbReference>
<evidence type="ECO:0000256" key="4">
    <source>
        <dbReference type="ARBA" id="ARBA00022964"/>
    </source>
</evidence>
<evidence type="ECO:0000256" key="1">
    <source>
        <dbReference type="ARBA" id="ARBA00001954"/>
    </source>
</evidence>
<dbReference type="InterPro" id="IPR051323">
    <property type="entry name" value="AtsK-like"/>
</dbReference>
<dbReference type="GO" id="GO:0005737">
    <property type="term" value="C:cytoplasm"/>
    <property type="evidence" value="ECO:0007669"/>
    <property type="project" value="TreeGrafter"/>
</dbReference>
<evidence type="ECO:0000256" key="6">
    <source>
        <dbReference type="ARBA" id="ARBA00023004"/>
    </source>
</evidence>
<evidence type="ECO:0000256" key="3">
    <source>
        <dbReference type="ARBA" id="ARBA00022723"/>
    </source>
</evidence>
<evidence type="ECO:0000256" key="5">
    <source>
        <dbReference type="ARBA" id="ARBA00023002"/>
    </source>
</evidence>
<comment type="cofactor">
    <cofactor evidence="1">
        <name>Fe(2+)</name>
        <dbReference type="ChEBI" id="CHEBI:29033"/>
    </cofactor>
</comment>
<gene>
    <name evidence="9" type="ORF">OEA41_009418</name>
</gene>
<keyword evidence="5" id="KW-0560">Oxidoreductase</keyword>
<evidence type="ECO:0000313" key="10">
    <source>
        <dbReference type="Proteomes" id="UP001276659"/>
    </source>
</evidence>
<evidence type="ECO:0000256" key="7">
    <source>
        <dbReference type="SAM" id="MobiDB-lite"/>
    </source>
</evidence>
<dbReference type="InterPro" id="IPR042098">
    <property type="entry name" value="TauD-like_sf"/>
</dbReference>
<dbReference type="PANTHER" id="PTHR30468">
    <property type="entry name" value="ALPHA-KETOGLUTARATE-DEPENDENT SULFONATE DIOXYGENASE"/>
    <property type="match status" value="1"/>
</dbReference>
<dbReference type="AlphaFoldDB" id="A0AAD9Z5T8"/>
<keyword evidence="6" id="KW-0408">Iron</keyword>
<proteinExistence type="inferred from homology"/>
<dbReference type="GO" id="GO:0046872">
    <property type="term" value="F:metal ion binding"/>
    <property type="evidence" value="ECO:0007669"/>
    <property type="project" value="UniProtKB-KW"/>
</dbReference>
<dbReference type="EMBL" id="JASNWA010000009">
    <property type="protein sequence ID" value="KAK3170033.1"/>
    <property type="molecule type" value="Genomic_DNA"/>
</dbReference>
<evidence type="ECO:0000259" key="8">
    <source>
        <dbReference type="Pfam" id="PF02668"/>
    </source>
</evidence>
<dbReference type="Proteomes" id="UP001276659">
    <property type="component" value="Unassembled WGS sequence"/>
</dbReference>
<keyword evidence="4" id="KW-0223">Dioxygenase</keyword>
<keyword evidence="3" id="KW-0479">Metal-binding</keyword>
<organism evidence="9 10">
    <name type="scientific">Lepraria neglecta</name>
    <dbReference type="NCBI Taxonomy" id="209136"/>
    <lineage>
        <taxon>Eukaryota</taxon>
        <taxon>Fungi</taxon>
        <taxon>Dikarya</taxon>
        <taxon>Ascomycota</taxon>
        <taxon>Pezizomycotina</taxon>
        <taxon>Lecanoromycetes</taxon>
        <taxon>OSLEUM clade</taxon>
        <taxon>Lecanoromycetidae</taxon>
        <taxon>Lecanorales</taxon>
        <taxon>Lecanorineae</taxon>
        <taxon>Stereocaulaceae</taxon>
        <taxon>Lepraria</taxon>
    </lineage>
</organism>
<sequence>MHSPAEFTGTFSQEPLQLSDALDQFKSFDVTPCIGTEFQDVNLAEWITSKNSDAMLRDLAILIAQRGVVFFRAQTSMNPELQKEMTQRLGLLSGKPKQNGLHKHPMHLIRGDDPEANKLDTKVLNATHRADASPIRQTHANEWHSDMSFEERPPDYSCLRMTEVAETADHWGIPLTGGDTLWASTYELYDRFSSPYQEFLESLTVTHGSPGLRSLAQKTAEEGKAEVYKGARGAPENTSAEFMGSQVRK</sequence>
<comment type="similarity">
    <text evidence="2">Belongs to the TfdA dioxygenase family.</text>
</comment>
<reference evidence="9" key="1">
    <citation type="submission" date="2022-11" db="EMBL/GenBank/DDBJ databases">
        <title>Chromosomal genome sequence assembly and mating type (MAT) locus characterization of the leprose asexual lichenized fungus Lepraria neglecta (Nyl.) Erichsen.</title>
        <authorList>
            <person name="Allen J.L."/>
            <person name="Pfeffer B."/>
        </authorList>
    </citation>
    <scope>NUCLEOTIDE SEQUENCE</scope>
    <source>
        <strain evidence="9">Allen 5258</strain>
    </source>
</reference>
<dbReference type="PANTHER" id="PTHR30468:SF10">
    <property type="entry name" value="TAUD_TFDA-LIKE DOMAIN-CONTAINING PROTEIN"/>
    <property type="match status" value="1"/>
</dbReference>
<name>A0AAD9Z5T8_9LECA</name>
<protein>
    <recommendedName>
        <fullName evidence="8">TauD/TfdA-like domain-containing protein</fullName>
    </recommendedName>
</protein>